<sequence>MVIPITPKEFDDALHGIGDLKAPGADGYSSKIFKSCWHIVKDDVVDAVKEFFEQDRLFIPFNQTVVTLVSKSEQATSVKDYRRIVGCTAFCKIISKALTVIMGKVLPSIVNLSQDAFIPGQVIHNHIMLAYELIKGYNRKWGYP</sequence>
<organism evidence="1 2">
    <name type="scientific">Vicia faba</name>
    <name type="common">Broad bean</name>
    <name type="synonym">Faba vulgaris</name>
    <dbReference type="NCBI Taxonomy" id="3906"/>
    <lineage>
        <taxon>Eukaryota</taxon>
        <taxon>Viridiplantae</taxon>
        <taxon>Streptophyta</taxon>
        <taxon>Embryophyta</taxon>
        <taxon>Tracheophyta</taxon>
        <taxon>Spermatophyta</taxon>
        <taxon>Magnoliopsida</taxon>
        <taxon>eudicotyledons</taxon>
        <taxon>Gunneridae</taxon>
        <taxon>Pentapetalae</taxon>
        <taxon>rosids</taxon>
        <taxon>fabids</taxon>
        <taxon>Fabales</taxon>
        <taxon>Fabaceae</taxon>
        <taxon>Papilionoideae</taxon>
        <taxon>50 kb inversion clade</taxon>
        <taxon>NPAAA clade</taxon>
        <taxon>Hologalegina</taxon>
        <taxon>IRL clade</taxon>
        <taxon>Fabeae</taxon>
        <taxon>Vicia</taxon>
    </lineage>
</organism>
<evidence type="ECO:0000313" key="2">
    <source>
        <dbReference type="Proteomes" id="UP001157006"/>
    </source>
</evidence>
<dbReference type="AlphaFoldDB" id="A0AAV0Z5N2"/>
<protein>
    <recommendedName>
        <fullName evidence="3">Reverse transcriptase domain-containing protein</fullName>
    </recommendedName>
</protein>
<keyword evidence="2" id="KW-1185">Reference proteome</keyword>
<dbReference type="EMBL" id="OX451735">
    <property type="protein sequence ID" value="CAI8592318.1"/>
    <property type="molecule type" value="Genomic_DNA"/>
</dbReference>
<name>A0AAV0Z5N2_VICFA</name>
<reference evidence="1 2" key="1">
    <citation type="submission" date="2023-01" db="EMBL/GenBank/DDBJ databases">
        <authorList>
            <person name="Kreplak J."/>
        </authorList>
    </citation>
    <scope>NUCLEOTIDE SEQUENCE [LARGE SCALE GENOMIC DNA]</scope>
</reference>
<evidence type="ECO:0000313" key="1">
    <source>
        <dbReference type="EMBL" id="CAI8592318.1"/>
    </source>
</evidence>
<dbReference type="InterPro" id="IPR052343">
    <property type="entry name" value="Retrotransposon-Effector_Assoc"/>
</dbReference>
<gene>
    <name evidence="1" type="ORF">VFH_I033800</name>
</gene>
<proteinExistence type="predicted"/>
<dbReference type="PANTHER" id="PTHR46890">
    <property type="entry name" value="NON-LTR RETROLELEMENT REVERSE TRANSCRIPTASE-LIKE PROTEIN-RELATED"/>
    <property type="match status" value="1"/>
</dbReference>
<dbReference type="Proteomes" id="UP001157006">
    <property type="component" value="Chromosome 1S"/>
</dbReference>
<dbReference type="PANTHER" id="PTHR46890:SF48">
    <property type="entry name" value="RNA-DIRECTED DNA POLYMERASE"/>
    <property type="match status" value="1"/>
</dbReference>
<evidence type="ECO:0008006" key="3">
    <source>
        <dbReference type="Google" id="ProtNLM"/>
    </source>
</evidence>
<accession>A0AAV0Z5N2</accession>